<dbReference type="GO" id="GO:0003677">
    <property type="term" value="F:DNA binding"/>
    <property type="evidence" value="ECO:0007669"/>
    <property type="project" value="UniProtKB-UniRule"/>
</dbReference>
<keyword evidence="4" id="KW-0233">DNA recombination</keyword>
<feature type="domain" description="Core-binding (CB)" evidence="8">
    <location>
        <begin position="99"/>
        <end position="182"/>
    </location>
</feature>
<sequence>MKLTDNQCKHTPPPDKGVKQLSDGGGLYLQIDAKGRRYWRIKYTYNQKQHTQHLGIYPAMPLKAARMERDKIKLLLSQGINPKTHQEQQQRAEQKRITNTFEHVARKWHTTKAEKGDWKPAHATRVLRQIELYLIPPLGSLSIADIEPLDILHAIQNVEHTGKIATANKVYDIAHAIFSFAARMKLCPYNAAAELKPELQQAKATPYRHVTDTGELTALLQAIDGYTGSPQVKVLLQLAPLVFARPSELRLLKWADIDFQAACYHKAAHEMKNGIAHIVPLSRQALALLSSLKPVTGHYEYVFHNKAAGKPLSEAAARKALSRIGWLDKVTLHGFRHTASTLLHEQQYSSDWIERQLAHKDPNTTRASYNFAKHLEQRRQMMQEWADFLDSLKD</sequence>
<dbReference type="InterPro" id="IPR011010">
    <property type="entry name" value="DNA_brk_join_enz"/>
</dbReference>
<dbReference type="STRING" id="629741.GCWU000324_01982"/>
<evidence type="ECO:0000256" key="2">
    <source>
        <dbReference type="ARBA" id="ARBA00022908"/>
    </source>
</evidence>
<evidence type="ECO:0000256" key="4">
    <source>
        <dbReference type="ARBA" id="ARBA00023172"/>
    </source>
</evidence>
<dbReference type="GeneID" id="84906048"/>
<dbReference type="InterPro" id="IPR050808">
    <property type="entry name" value="Phage_Integrase"/>
</dbReference>
<dbReference type="PROSITE" id="PS51898">
    <property type="entry name" value="TYR_RECOMBINASE"/>
    <property type="match status" value="1"/>
</dbReference>
<feature type="region of interest" description="Disordered" evidence="6">
    <location>
        <begin position="1"/>
        <end position="22"/>
    </location>
</feature>
<dbReference type="InterPro" id="IPR038488">
    <property type="entry name" value="Integrase_DNA-bd_sf"/>
</dbReference>
<dbReference type="Gene3D" id="3.30.160.390">
    <property type="entry name" value="Integrase, DNA-binding domain"/>
    <property type="match status" value="1"/>
</dbReference>
<dbReference type="PANTHER" id="PTHR30629">
    <property type="entry name" value="PROPHAGE INTEGRASE"/>
    <property type="match status" value="1"/>
</dbReference>
<reference evidence="9" key="1">
    <citation type="submission" date="2009-04" db="EMBL/GenBank/DDBJ databases">
        <authorList>
            <person name="Weinstock G."/>
            <person name="Sodergren E."/>
            <person name="Clifton S."/>
            <person name="Fulton L."/>
            <person name="Fulton B."/>
            <person name="Courtney L."/>
            <person name="Fronick C."/>
            <person name="Harrison M."/>
            <person name="Strong C."/>
            <person name="Farmer C."/>
            <person name="Delahaunty K."/>
            <person name="Markovic C."/>
            <person name="Hall O."/>
            <person name="Minx P."/>
            <person name="Tomlinson C."/>
            <person name="Mitreva M."/>
            <person name="Nelson J."/>
            <person name="Hou S."/>
            <person name="Wollam A."/>
            <person name="Pepin K.H."/>
            <person name="Johnson M."/>
            <person name="Bhonagiri V."/>
            <person name="Nash W.E."/>
            <person name="Warren W."/>
            <person name="Chinwalla A."/>
            <person name="Mardis E.R."/>
            <person name="Wilson R.K."/>
        </authorList>
    </citation>
    <scope>NUCLEOTIDE SEQUENCE [LARGE SCALE GENOMIC DNA]</scope>
    <source>
        <strain evidence="9">ATCC 51147</strain>
    </source>
</reference>
<proteinExistence type="inferred from homology"/>
<organism evidence="9 10">
    <name type="scientific">Kingella oralis ATCC 51147</name>
    <dbReference type="NCBI Taxonomy" id="629741"/>
    <lineage>
        <taxon>Bacteria</taxon>
        <taxon>Pseudomonadati</taxon>
        <taxon>Pseudomonadota</taxon>
        <taxon>Betaproteobacteria</taxon>
        <taxon>Neisseriales</taxon>
        <taxon>Neisseriaceae</taxon>
        <taxon>Kingella</taxon>
    </lineage>
</organism>
<evidence type="ECO:0000259" key="7">
    <source>
        <dbReference type="PROSITE" id="PS51898"/>
    </source>
</evidence>
<dbReference type="InterPro" id="IPR025166">
    <property type="entry name" value="Integrase_DNA_bind_dom"/>
</dbReference>
<dbReference type="PROSITE" id="PS51900">
    <property type="entry name" value="CB"/>
    <property type="match status" value="1"/>
</dbReference>
<keyword evidence="2" id="KW-0229">DNA integration</keyword>
<dbReference type="RefSeq" id="WP_003796840.1">
    <property type="nucleotide sequence ID" value="NZ_GG665872.1"/>
</dbReference>
<dbReference type="InterPro" id="IPR010998">
    <property type="entry name" value="Integrase_recombinase_N"/>
</dbReference>
<evidence type="ECO:0000256" key="3">
    <source>
        <dbReference type="ARBA" id="ARBA00023125"/>
    </source>
</evidence>
<dbReference type="OrthoDB" id="9775880at2"/>
<name>C4GIW0_9NEIS</name>
<gene>
    <name evidence="9" type="ORF">GCWU000324_01982</name>
</gene>
<evidence type="ECO:0000313" key="9">
    <source>
        <dbReference type="EMBL" id="EEP67732.1"/>
    </source>
</evidence>
<dbReference type="PANTHER" id="PTHR30629:SF2">
    <property type="entry name" value="PROPHAGE INTEGRASE INTS-RELATED"/>
    <property type="match status" value="1"/>
</dbReference>
<dbReference type="CDD" id="cd00801">
    <property type="entry name" value="INT_P4_C"/>
    <property type="match status" value="1"/>
</dbReference>
<evidence type="ECO:0000313" key="10">
    <source>
        <dbReference type="Proteomes" id="UP000003009"/>
    </source>
</evidence>
<evidence type="ECO:0000259" key="8">
    <source>
        <dbReference type="PROSITE" id="PS51900"/>
    </source>
</evidence>
<evidence type="ECO:0000256" key="6">
    <source>
        <dbReference type="SAM" id="MobiDB-lite"/>
    </source>
</evidence>
<keyword evidence="3 5" id="KW-0238">DNA-binding</keyword>
<feature type="domain" description="Tyr recombinase" evidence="7">
    <location>
        <begin position="205"/>
        <end position="387"/>
    </location>
</feature>
<dbReference type="Pfam" id="PF22022">
    <property type="entry name" value="Phage_int_M"/>
    <property type="match status" value="1"/>
</dbReference>
<dbReference type="Gene3D" id="1.10.150.130">
    <property type="match status" value="1"/>
</dbReference>
<dbReference type="SUPFAM" id="SSF56349">
    <property type="entry name" value="DNA breaking-rejoining enzymes"/>
    <property type="match status" value="1"/>
</dbReference>
<dbReference type="GO" id="GO:0006310">
    <property type="term" value="P:DNA recombination"/>
    <property type="evidence" value="ECO:0007669"/>
    <property type="project" value="UniProtKB-KW"/>
</dbReference>
<accession>C4GIW0</accession>
<dbReference type="Pfam" id="PF00589">
    <property type="entry name" value="Phage_integrase"/>
    <property type="match status" value="1"/>
</dbReference>
<protein>
    <submittedName>
        <fullName evidence="9">Site-specific recombinase, phage integrase family</fullName>
    </submittedName>
</protein>
<dbReference type="Pfam" id="PF13356">
    <property type="entry name" value="Arm-DNA-bind_3"/>
    <property type="match status" value="1"/>
</dbReference>
<dbReference type="HOGENOM" id="CLU_027562_0_0_4"/>
<evidence type="ECO:0000256" key="5">
    <source>
        <dbReference type="PROSITE-ProRule" id="PRU01248"/>
    </source>
</evidence>
<evidence type="ECO:0000256" key="1">
    <source>
        <dbReference type="ARBA" id="ARBA00008857"/>
    </source>
</evidence>
<dbReference type="InterPro" id="IPR044068">
    <property type="entry name" value="CB"/>
</dbReference>
<dbReference type="EMBL" id="ACJW02000003">
    <property type="protein sequence ID" value="EEP67732.1"/>
    <property type="molecule type" value="Genomic_DNA"/>
</dbReference>
<dbReference type="GO" id="GO:0015074">
    <property type="term" value="P:DNA integration"/>
    <property type="evidence" value="ECO:0007669"/>
    <property type="project" value="UniProtKB-KW"/>
</dbReference>
<dbReference type="Gene3D" id="1.10.443.10">
    <property type="entry name" value="Intergrase catalytic core"/>
    <property type="match status" value="1"/>
</dbReference>
<keyword evidence="10" id="KW-1185">Reference proteome</keyword>
<dbReference type="InterPro" id="IPR002104">
    <property type="entry name" value="Integrase_catalytic"/>
</dbReference>
<dbReference type="AlphaFoldDB" id="C4GIW0"/>
<dbReference type="InterPro" id="IPR053876">
    <property type="entry name" value="Phage_int_M"/>
</dbReference>
<dbReference type="InterPro" id="IPR013762">
    <property type="entry name" value="Integrase-like_cat_sf"/>
</dbReference>
<comment type="similarity">
    <text evidence="1">Belongs to the 'phage' integrase family.</text>
</comment>
<dbReference type="Proteomes" id="UP000003009">
    <property type="component" value="Unassembled WGS sequence"/>
</dbReference>
<comment type="caution">
    <text evidence="9">The sequence shown here is derived from an EMBL/GenBank/DDBJ whole genome shotgun (WGS) entry which is preliminary data.</text>
</comment>